<name>A0A932YYL4_9BACT</name>
<dbReference type="AlphaFoldDB" id="A0A932YYL4"/>
<accession>A0A932YYL4</accession>
<evidence type="ECO:0000313" key="2">
    <source>
        <dbReference type="Proteomes" id="UP000756703"/>
    </source>
</evidence>
<protein>
    <submittedName>
        <fullName evidence="1">Uncharacterized protein</fullName>
    </submittedName>
</protein>
<evidence type="ECO:0000313" key="1">
    <source>
        <dbReference type="EMBL" id="MBI4132608.1"/>
    </source>
</evidence>
<dbReference type="EMBL" id="JACQMI010000005">
    <property type="protein sequence ID" value="MBI4132608.1"/>
    <property type="molecule type" value="Genomic_DNA"/>
</dbReference>
<gene>
    <name evidence="1" type="ORF">HY473_00705</name>
</gene>
<dbReference type="Proteomes" id="UP000756703">
    <property type="component" value="Unassembled WGS sequence"/>
</dbReference>
<reference evidence="1" key="1">
    <citation type="submission" date="2020-07" db="EMBL/GenBank/DDBJ databases">
        <title>Huge and variable diversity of episymbiotic CPR bacteria and DPANN archaea in groundwater ecosystems.</title>
        <authorList>
            <person name="He C.Y."/>
            <person name="Keren R."/>
            <person name="Whittaker M."/>
            <person name="Farag I.F."/>
            <person name="Doudna J."/>
            <person name="Cate J.H.D."/>
            <person name="Banfield J.F."/>
        </authorList>
    </citation>
    <scope>NUCLEOTIDE SEQUENCE</scope>
    <source>
        <strain evidence="1">NC_groundwater_1225_Ag_S-0.1um_56_177</strain>
    </source>
</reference>
<organism evidence="1 2">
    <name type="scientific">Candidatus Sungiibacteriota bacterium</name>
    <dbReference type="NCBI Taxonomy" id="2750080"/>
    <lineage>
        <taxon>Bacteria</taxon>
        <taxon>Candidatus Sungiibacteriota</taxon>
    </lineage>
</organism>
<comment type="caution">
    <text evidence="1">The sequence shown here is derived from an EMBL/GenBank/DDBJ whole genome shotgun (WGS) entry which is preliminary data.</text>
</comment>
<sequence length="103" mass="11612">MAKIKQRPDPATAVVRETFEALRKKSNGFRRSCELTVETSVTLALSQEEEYQRFILWIIAELAKRYVRRGKLRPIPGEKPHLAITPGPTSCISYKVNGGQPSV</sequence>
<proteinExistence type="predicted"/>